<gene>
    <name evidence="9" type="ORF">X975_03877</name>
</gene>
<comment type="subcellular location">
    <subcellularLocation>
        <location evidence="1">Membrane</location>
        <topology evidence="1">Single-pass type I membrane protein</topology>
    </subcellularLocation>
</comment>
<evidence type="ECO:0000256" key="2">
    <source>
        <dbReference type="ARBA" id="ARBA00022692"/>
    </source>
</evidence>
<dbReference type="Proteomes" id="UP000054359">
    <property type="component" value="Unassembled WGS sequence"/>
</dbReference>
<dbReference type="PANTHER" id="PTHR10166:SF37">
    <property type="entry name" value="STOLID, ISOFORM H"/>
    <property type="match status" value="1"/>
</dbReference>
<keyword evidence="6" id="KW-0472">Membrane</keyword>
<proteinExistence type="predicted"/>
<evidence type="ECO:0000256" key="4">
    <source>
        <dbReference type="ARBA" id="ARBA00022837"/>
    </source>
</evidence>
<feature type="non-terminal residue" evidence="9">
    <location>
        <position position="91"/>
    </location>
</feature>
<keyword evidence="3" id="KW-0732">Signal</keyword>
<dbReference type="InterPro" id="IPR013608">
    <property type="entry name" value="VWA_N"/>
</dbReference>
<dbReference type="Pfam" id="PF08399">
    <property type="entry name" value="VWA_N"/>
    <property type="match status" value="1"/>
</dbReference>
<dbReference type="InterPro" id="IPR051173">
    <property type="entry name" value="Ca_channel_alpha-2/delta"/>
</dbReference>
<feature type="domain" description="VWA N-terminal" evidence="8">
    <location>
        <begin position="2"/>
        <end position="76"/>
    </location>
</feature>
<protein>
    <submittedName>
        <fullName evidence="9">Voltage-dependent calcium channel subunit alpha-2/delta-3</fullName>
    </submittedName>
</protein>
<evidence type="ECO:0000256" key="6">
    <source>
        <dbReference type="ARBA" id="ARBA00023136"/>
    </source>
</evidence>
<dbReference type="AlphaFoldDB" id="A0A087TF78"/>
<keyword evidence="4" id="KW-0106">Calcium</keyword>
<dbReference type="PANTHER" id="PTHR10166">
    <property type="entry name" value="VOLTAGE-DEPENDENT CALCIUM CHANNEL SUBUNIT ALPHA-2/DELTA-RELATED"/>
    <property type="match status" value="1"/>
</dbReference>
<accession>A0A087TF78</accession>
<keyword evidence="7" id="KW-0325">Glycoprotein</keyword>
<evidence type="ECO:0000256" key="3">
    <source>
        <dbReference type="ARBA" id="ARBA00022729"/>
    </source>
</evidence>
<keyword evidence="2" id="KW-0812">Transmembrane</keyword>
<dbReference type="OrthoDB" id="6411905at2759"/>
<evidence type="ECO:0000259" key="8">
    <source>
        <dbReference type="Pfam" id="PF08399"/>
    </source>
</evidence>
<keyword evidence="10" id="KW-1185">Reference proteome</keyword>
<evidence type="ECO:0000256" key="1">
    <source>
        <dbReference type="ARBA" id="ARBA00004479"/>
    </source>
</evidence>
<evidence type="ECO:0000256" key="5">
    <source>
        <dbReference type="ARBA" id="ARBA00022989"/>
    </source>
</evidence>
<dbReference type="EMBL" id="KK114951">
    <property type="protein sequence ID" value="KFM63767.1"/>
    <property type="molecule type" value="Genomic_DNA"/>
</dbReference>
<reference evidence="9 10" key="1">
    <citation type="submission" date="2013-11" db="EMBL/GenBank/DDBJ databases">
        <title>Genome sequencing of Stegodyphus mimosarum.</title>
        <authorList>
            <person name="Bechsgaard J."/>
        </authorList>
    </citation>
    <scope>NUCLEOTIDE SEQUENCE [LARGE SCALE GENOMIC DNA]</scope>
</reference>
<organism evidence="9 10">
    <name type="scientific">Stegodyphus mimosarum</name>
    <name type="common">African social velvet spider</name>
    <dbReference type="NCBI Taxonomy" id="407821"/>
    <lineage>
        <taxon>Eukaryota</taxon>
        <taxon>Metazoa</taxon>
        <taxon>Ecdysozoa</taxon>
        <taxon>Arthropoda</taxon>
        <taxon>Chelicerata</taxon>
        <taxon>Arachnida</taxon>
        <taxon>Araneae</taxon>
        <taxon>Araneomorphae</taxon>
        <taxon>Entelegynae</taxon>
        <taxon>Eresoidea</taxon>
        <taxon>Eresidae</taxon>
        <taxon>Stegodyphus</taxon>
    </lineage>
</organism>
<dbReference type="GO" id="GO:0005891">
    <property type="term" value="C:voltage-gated calcium channel complex"/>
    <property type="evidence" value="ECO:0007669"/>
    <property type="project" value="TreeGrafter"/>
</dbReference>
<evidence type="ECO:0000313" key="10">
    <source>
        <dbReference type="Proteomes" id="UP000054359"/>
    </source>
</evidence>
<evidence type="ECO:0000313" key="9">
    <source>
        <dbReference type="EMBL" id="KFM63767.1"/>
    </source>
</evidence>
<keyword evidence="5" id="KW-1133">Transmembrane helix</keyword>
<dbReference type="GO" id="GO:0005245">
    <property type="term" value="F:voltage-gated calcium channel activity"/>
    <property type="evidence" value="ECO:0007669"/>
    <property type="project" value="TreeGrafter"/>
</dbReference>
<sequence length="91" mass="10478">MKPHRKFANAPVNFKHSSVHVPTNVYDQDPKVLNAIKWSEYLTPTFGNNLAADPTLNWQYFGSSTGFLRTYPATVWTQEGREKPDLYDCRT</sequence>
<name>A0A087TF78_STEMI</name>
<evidence type="ECO:0000256" key="7">
    <source>
        <dbReference type="ARBA" id="ARBA00023180"/>
    </source>
</evidence>
<dbReference type="STRING" id="407821.A0A087TF78"/>